<gene>
    <name evidence="2" type="ORF">J6I44_09230</name>
</gene>
<evidence type="ECO:0000313" key="2">
    <source>
        <dbReference type="EMBL" id="MCW9707038.1"/>
    </source>
</evidence>
<evidence type="ECO:0000313" key="3">
    <source>
        <dbReference type="Proteomes" id="UP001207918"/>
    </source>
</evidence>
<keyword evidence="1" id="KW-0732">Signal</keyword>
<protein>
    <submittedName>
        <fullName evidence="2">DUF2911 domain-containing protein</fullName>
    </submittedName>
</protein>
<proteinExistence type="predicted"/>
<dbReference type="EMBL" id="JAGGJA010000005">
    <property type="protein sequence ID" value="MCW9707038.1"/>
    <property type="molecule type" value="Genomic_DNA"/>
</dbReference>
<sequence>MKKVSMLTAIGLLAVLLTGVNNTVLAQERGNEEARVSPNATVSQTIGTNIISISYSRPSVNDREVFGGSLVPFGEVWRTGANESTTITFSEDVTIEGQALAAGTYSLYTIPGEDQWTIIFNEKISWGTQYDENQDVIQVEVEPMEAEMMEQMMFYFTDITQTSGTAVLRWDDVKVPFTIKV</sequence>
<dbReference type="Pfam" id="PF11138">
    <property type="entry name" value="DUF2911"/>
    <property type="match status" value="1"/>
</dbReference>
<name>A0ABT3PMM8_9BACT</name>
<accession>A0ABT3PMM8</accession>
<feature type="chain" id="PRO_5046468263" evidence="1">
    <location>
        <begin position="27"/>
        <end position="181"/>
    </location>
</feature>
<organism evidence="2 3">
    <name type="scientific">Fodinibius salsisoli</name>
    <dbReference type="NCBI Taxonomy" id="2820877"/>
    <lineage>
        <taxon>Bacteria</taxon>
        <taxon>Pseudomonadati</taxon>
        <taxon>Balneolota</taxon>
        <taxon>Balneolia</taxon>
        <taxon>Balneolales</taxon>
        <taxon>Balneolaceae</taxon>
        <taxon>Fodinibius</taxon>
    </lineage>
</organism>
<dbReference type="Proteomes" id="UP001207918">
    <property type="component" value="Unassembled WGS sequence"/>
</dbReference>
<reference evidence="2 3" key="1">
    <citation type="submission" date="2021-03" db="EMBL/GenBank/DDBJ databases">
        <title>Aliifodinibius sp. nov., a new bacterium isolated from saline soil.</title>
        <authorList>
            <person name="Galisteo C."/>
            <person name="De La Haba R."/>
            <person name="Sanchez-Porro C."/>
            <person name="Ventosa A."/>
        </authorList>
    </citation>
    <scope>NUCLEOTIDE SEQUENCE [LARGE SCALE GENOMIC DNA]</scope>
    <source>
        <strain evidence="2 3">1BSP15-2V2</strain>
    </source>
</reference>
<keyword evidence="3" id="KW-1185">Reference proteome</keyword>
<evidence type="ECO:0000256" key="1">
    <source>
        <dbReference type="SAM" id="SignalP"/>
    </source>
</evidence>
<comment type="caution">
    <text evidence="2">The sequence shown here is derived from an EMBL/GenBank/DDBJ whole genome shotgun (WGS) entry which is preliminary data.</text>
</comment>
<dbReference type="InterPro" id="IPR021314">
    <property type="entry name" value="DUF2911"/>
</dbReference>
<feature type="signal peptide" evidence="1">
    <location>
        <begin position="1"/>
        <end position="26"/>
    </location>
</feature>